<comment type="caution">
    <text evidence="4">The sequence shown here is derived from an EMBL/GenBank/DDBJ whole genome shotgun (WGS) entry which is preliminary data.</text>
</comment>
<dbReference type="GO" id="GO:0004331">
    <property type="term" value="F:fructose-2,6-bisphosphate 2-phosphatase activity"/>
    <property type="evidence" value="ECO:0007669"/>
    <property type="project" value="TreeGrafter"/>
</dbReference>
<dbReference type="InterPro" id="IPR013079">
    <property type="entry name" value="6Phosfructo_kin"/>
</dbReference>
<keyword evidence="5" id="KW-1185">Reference proteome</keyword>
<dbReference type="GO" id="GO:0005524">
    <property type="term" value="F:ATP binding"/>
    <property type="evidence" value="ECO:0007669"/>
    <property type="project" value="UniProtKB-KW"/>
</dbReference>
<dbReference type="Pfam" id="PF01591">
    <property type="entry name" value="6PF2K"/>
    <property type="match status" value="1"/>
</dbReference>
<gene>
    <name evidence="4" type="ORF">RFULGI_LOCUS13221</name>
</gene>
<dbReference type="InterPro" id="IPR029033">
    <property type="entry name" value="His_PPase_superfam"/>
</dbReference>
<dbReference type="OrthoDB" id="267323at2759"/>
<dbReference type="GO" id="GO:0006003">
    <property type="term" value="P:fructose 2,6-bisphosphate metabolic process"/>
    <property type="evidence" value="ECO:0007669"/>
    <property type="project" value="InterPro"/>
</dbReference>
<dbReference type="EMBL" id="CAJVPZ010034025">
    <property type="protein sequence ID" value="CAG8745846.1"/>
    <property type="molecule type" value="Genomic_DNA"/>
</dbReference>
<dbReference type="SUPFAM" id="SSF53254">
    <property type="entry name" value="Phosphoglycerate mutase-like"/>
    <property type="match status" value="1"/>
</dbReference>
<sequence length="192" mass="22244">NLEAAEARRKISIECLKDMIKWLEDGGQVGILDASNTTEERRRELCNILTDEEIHVSESLNELSQRADAELSPEGIRYAHNLKNFLLTLREKEKKQRIEDGWGDEDERTLTIWTSPRRRSYQTAKPFEDEGYIVKQRTSIAELNLGEIDGLTVDEIKSIILELEHEKNDVLIIAHETVLKCLYAYLFDQPED</sequence>
<dbReference type="PIRSF" id="PIRSF000709">
    <property type="entry name" value="6PFK_2-Ptase"/>
    <property type="match status" value="1"/>
</dbReference>
<dbReference type="InterPro" id="IPR003094">
    <property type="entry name" value="6Pfruct_kin"/>
</dbReference>
<dbReference type="PANTHER" id="PTHR10606:SF39">
    <property type="entry name" value="6-PHOSPHOFRUCTO-2-KINASE_FRUCTOSE-2,6-BISPHOSPHATASE YLR345W-RELATED"/>
    <property type="match status" value="1"/>
</dbReference>
<dbReference type="GO" id="GO:0005829">
    <property type="term" value="C:cytosol"/>
    <property type="evidence" value="ECO:0007669"/>
    <property type="project" value="TreeGrafter"/>
</dbReference>
<name>A0A9N9IT80_9GLOM</name>
<keyword evidence="2" id="KW-0067">ATP-binding</keyword>
<evidence type="ECO:0000256" key="2">
    <source>
        <dbReference type="ARBA" id="ARBA00022840"/>
    </source>
</evidence>
<feature type="domain" description="6-phosphofructo-2-kinase" evidence="3">
    <location>
        <begin position="1"/>
        <end position="55"/>
    </location>
</feature>
<evidence type="ECO:0000256" key="1">
    <source>
        <dbReference type="ARBA" id="ARBA00022741"/>
    </source>
</evidence>
<dbReference type="Pfam" id="PF00300">
    <property type="entry name" value="His_Phos_1"/>
    <property type="match status" value="1"/>
</dbReference>
<organism evidence="4 5">
    <name type="scientific">Racocetra fulgida</name>
    <dbReference type="NCBI Taxonomy" id="60492"/>
    <lineage>
        <taxon>Eukaryota</taxon>
        <taxon>Fungi</taxon>
        <taxon>Fungi incertae sedis</taxon>
        <taxon>Mucoromycota</taxon>
        <taxon>Glomeromycotina</taxon>
        <taxon>Glomeromycetes</taxon>
        <taxon>Diversisporales</taxon>
        <taxon>Gigasporaceae</taxon>
        <taxon>Racocetra</taxon>
    </lineage>
</organism>
<dbReference type="AlphaFoldDB" id="A0A9N9IT80"/>
<dbReference type="Proteomes" id="UP000789396">
    <property type="component" value="Unassembled WGS sequence"/>
</dbReference>
<dbReference type="GO" id="GO:0006000">
    <property type="term" value="P:fructose metabolic process"/>
    <property type="evidence" value="ECO:0007669"/>
    <property type="project" value="InterPro"/>
</dbReference>
<dbReference type="CDD" id="cd07067">
    <property type="entry name" value="HP_PGM_like"/>
    <property type="match status" value="1"/>
</dbReference>
<evidence type="ECO:0000313" key="4">
    <source>
        <dbReference type="EMBL" id="CAG8745846.1"/>
    </source>
</evidence>
<evidence type="ECO:0000259" key="3">
    <source>
        <dbReference type="Pfam" id="PF01591"/>
    </source>
</evidence>
<evidence type="ECO:0000313" key="5">
    <source>
        <dbReference type="Proteomes" id="UP000789396"/>
    </source>
</evidence>
<feature type="non-terminal residue" evidence="4">
    <location>
        <position position="1"/>
    </location>
</feature>
<keyword evidence="1" id="KW-0547">Nucleotide-binding</keyword>
<reference evidence="4" key="1">
    <citation type="submission" date="2021-06" db="EMBL/GenBank/DDBJ databases">
        <authorList>
            <person name="Kallberg Y."/>
            <person name="Tangrot J."/>
            <person name="Rosling A."/>
        </authorList>
    </citation>
    <scope>NUCLEOTIDE SEQUENCE</scope>
    <source>
        <strain evidence="4">IN212</strain>
    </source>
</reference>
<dbReference type="InterPro" id="IPR013078">
    <property type="entry name" value="His_Pase_superF_clade-1"/>
</dbReference>
<dbReference type="Gene3D" id="3.40.50.1240">
    <property type="entry name" value="Phosphoglycerate mutase-like"/>
    <property type="match status" value="1"/>
</dbReference>
<dbReference type="PANTHER" id="PTHR10606">
    <property type="entry name" value="6-PHOSPHOFRUCTO-2-KINASE/FRUCTOSE-2,6-BISPHOSPHATASE"/>
    <property type="match status" value="1"/>
</dbReference>
<accession>A0A9N9IT80</accession>
<feature type="non-terminal residue" evidence="4">
    <location>
        <position position="192"/>
    </location>
</feature>
<dbReference type="GO" id="GO:0003873">
    <property type="term" value="F:6-phosphofructo-2-kinase activity"/>
    <property type="evidence" value="ECO:0007669"/>
    <property type="project" value="InterPro"/>
</dbReference>
<protein>
    <submittedName>
        <fullName evidence="4">1965_t:CDS:1</fullName>
    </submittedName>
</protein>
<proteinExistence type="predicted"/>